<proteinExistence type="predicted"/>
<evidence type="ECO:0000256" key="1">
    <source>
        <dbReference type="SAM" id="MobiDB-lite"/>
    </source>
</evidence>
<comment type="caution">
    <text evidence="2">The sequence shown here is derived from an EMBL/GenBank/DDBJ whole genome shotgun (WGS) entry which is preliminary data.</text>
</comment>
<dbReference type="PANTHER" id="PTHR45786">
    <property type="entry name" value="DNA BINDING PROTEIN-LIKE"/>
    <property type="match status" value="1"/>
</dbReference>
<feature type="region of interest" description="Disordered" evidence="1">
    <location>
        <begin position="148"/>
        <end position="169"/>
    </location>
</feature>
<keyword evidence="3" id="KW-1185">Reference proteome</keyword>
<sequence>MDATEAHRSAQRAANRQRSRTRRANMTEAQREQERTSNRARHRSRWLQMTELQREHQRAVWRDAARTRSQRRRLSQPQTTELRHENIHDHSCAILPHDLTTTTTTRAPDPTNPISSADIPCISTVSYAPEGVIHRYMLTTLPPSNRHSAHSIYTGESSSSRTPFTPSHGNTVLQHCTELQSVPQLLLQQTQHNVFEPPPSSEPRTLNSDSDSTSTASNSTRAHCYRTHNTARISTAAQQILYLRLRRPELCVYCHAKLFDGETASMCCNNGRVRVPTPPFPRELYNLFTSNTVQSRAFRRYIRSYNHVFSFTSMGVKLDRSLAADQHVIYTFRAHGAIYHHIGSLLPPSNTRPRYLQLYIYDTEHEIDHRLEENSELDRSTLQKLKLILDTCNPFVQTLRRLSEREDIINCKLLIKERPSREPQYVLPTAPQVAAIIIGAEDSMDSNERNIIVETTEGDLCTVQEYTGFYDPLQYPLLLPHGTYGWIAEYTGLNNFRVSCCDYYSYILQVRNTHCSSSLYCLRFHM</sequence>
<feature type="region of interest" description="Disordered" evidence="1">
    <location>
        <begin position="55"/>
        <end position="81"/>
    </location>
</feature>
<feature type="region of interest" description="Disordered" evidence="1">
    <location>
        <begin position="1"/>
        <end position="43"/>
    </location>
</feature>
<feature type="region of interest" description="Disordered" evidence="1">
    <location>
        <begin position="194"/>
        <end position="222"/>
    </location>
</feature>
<name>A0AAP0BQ44_9ASPA</name>
<organism evidence="2 3">
    <name type="scientific">Platanthera zijinensis</name>
    <dbReference type="NCBI Taxonomy" id="2320716"/>
    <lineage>
        <taxon>Eukaryota</taxon>
        <taxon>Viridiplantae</taxon>
        <taxon>Streptophyta</taxon>
        <taxon>Embryophyta</taxon>
        <taxon>Tracheophyta</taxon>
        <taxon>Spermatophyta</taxon>
        <taxon>Magnoliopsida</taxon>
        <taxon>Liliopsida</taxon>
        <taxon>Asparagales</taxon>
        <taxon>Orchidaceae</taxon>
        <taxon>Orchidoideae</taxon>
        <taxon>Orchideae</taxon>
        <taxon>Orchidinae</taxon>
        <taxon>Platanthera</taxon>
    </lineage>
</organism>
<feature type="compositionally biased region" description="Polar residues" evidence="1">
    <location>
        <begin position="154"/>
        <end position="169"/>
    </location>
</feature>
<evidence type="ECO:0008006" key="4">
    <source>
        <dbReference type="Google" id="ProtNLM"/>
    </source>
</evidence>
<evidence type="ECO:0000313" key="2">
    <source>
        <dbReference type="EMBL" id="KAK8947038.1"/>
    </source>
</evidence>
<protein>
    <recommendedName>
        <fullName evidence="4">Helitron helicase-like domain-containing protein</fullName>
    </recommendedName>
</protein>
<feature type="compositionally biased region" description="Low complexity" evidence="1">
    <location>
        <begin position="204"/>
        <end position="222"/>
    </location>
</feature>
<dbReference type="EMBL" id="JBBWWQ010000005">
    <property type="protein sequence ID" value="KAK8947038.1"/>
    <property type="molecule type" value="Genomic_DNA"/>
</dbReference>
<reference evidence="2 3" key="1">
    <citation type="journal article" date="2022" name="Nat. Plants">
        <title>Genomes of leafy and leafless Platanthera orchids illuminate the evolution of mycoheterotrophy.</title>
        <authorList>
            <person name="Li M.H."/>
            <person name="Liu K.W."/>
            <person name="Li Z."/>
            <person name="Lu H.C."/>
            <person name="Ye Q.L."/>
            <person name="Zhang D."/>
            <person name="Wang J.Y."/>
            <person name="Li Y.F."/>
            <person name="Zhong Z.M."/>
            <person name="Liu X."/>
            <person name="Yu X."/>
            <person name="Liu D.K."/>
            <person name="Tu X.D."/>
            <person name="Liu B."/>
            <person name="Hao Y."/>
            <person name="Liao X.Y."/>
            <person name="Jiang Y.T."/>
            <person name="Sun W.H."/>
            <person name="Chen J."/>
            <person name="Chen Y.Q."/>
            <person name="Ai Y."/>
            <person name="Zhai J.W."/>
            <person name="Wu S.S."/>
            <person name="Zhou Z."/>
            <person name="Hsiao Y.Y."/>
            <person name="Wu W.L."/>
            <person name="Chen Y.Y."/>
            <person name="Lin Y.F."/>
            <person name="Hsu J.L."/>
            <person name="Li C.Y."/>
            <person name="Wang Z.W."/>
            <person name="Zhao X."/>
            <person name="Zhong W.Y."/>
            <person name="Ma X.K."/>
            <person name="Ma L."/>
            <person name="Huang J."/>
            <person name="Chen G.Z."/>
            <person name="Huang M.Z."/>
            <person name="Huang L."/>
            <person name="Peng D.H."/>
            <person name="Luo Y.B."/>
            <person name="Zou S.Q."/>
            <person name="Chen S.P."/>
            <person name="Lan S."/>
            <person name="Tsai W.C."/>
            <person name="Van de Peer Y."/>
            <person name="Liu Z.J."/>
        </authorList>
    </citation>
    <scope>NUCLEOTIDE SEQUENCE [LARGE SCALE GENOMIC DNA]</scope>
    <source>
        <strain evidence="2">Lor287</strain>
    </source>
</reference>
<evidence type="ECO:0000313" key="3">
    <source>
        <dbReference type="Proteomes" id="UP001418222"/>
    </source>
</evidence>
<dbReference type="Proteomes" id="UP001418222">
    <property type="component" value="Unassembled WGS sequence"/>
</dbReference>
<accession>A0AAP0BQ44</accession>
<dbReference type="AlphaFoldDB" id="A0AAP0BQ44"/>
<gene>
    <name evidence="2" type="ORF">KSP39_PZI007040</name>
</gene>
<dbReference type="PANTHER" id="PTHR45786:SF80">
    <property type="entry name" value="HELITRON HELICASE-LIKE DOMAIN-CONTAINING PROTEIN"/>
    <property type="match status" value="1"/>
</dbReference>
<feature type="compositionally biased region" description="Basic and acidic residues" evidence="1">
    <location>
        <begin position="55"/>
        <end position="66"/>
    </location>
</feature>